<dbReference type="InterPro" id="IPR000620">
    <property type="entry name" value="EamA_dom"/>
</dbReference>
<dbReference type="AlphaFoldDB" id="A0A437QM69"/>
<dbReference type="EMBL" id="SACS01000014">
    <property type="protein sequence ID" value="RVU35605.1"/>
    <property type="molecule type" value="Genomic_DNA"/>
</dbReference>
<dbReference type="PANTHER" id="PTHR22911:SF79">
    <property type="entry name" value="MOBA-LIKE NTP TRANSFERASE DOMAIN-CONTAINING PROTEIN"/>
    <property type="match status" value="1"/>
</dbReference>
<keyword evidence="1" id="KW-1133">Transmembrane helix</keyword>
<feature type="domain" description="EamA" evidence="2">
    <location>
        <begin position="148"/>
        <end position="271"/>
    </location>
</feature>
<dbReference type="Pfam" id="PF00892">
    <property type="entry name" value="EamA"/>
    <property type="match status" value="2"/>
</dbReference>
<evidence type="ECO:0000313" key="4">
    <source>
        <dbReference type="Proteomes" id="UP000283077"/>
    </source>
</evidence>
<evidence type="ECO:0000259" key="2">
    <source>
        <dbReference type="Pfam" id="PF00892"/>
    </source>
</evidence>
<evidence type="ECO:0000313" key="3">
    <source>
        <dbReference type="EMBL" id="RVU35605.1"/>
    </source>
</evidence>
<reference evidence="3 4" key="1">
    <citation type="submission" date="2019-01" db="EMBL/GenBank/DDBJ databases">
        <authorList>
            <person name="Chen W.-M."/>
        </authorList>
    </citation>
    <scope>NUCLEOTIDE SEQUENCE [LARGE SCALE GENOMIC DNA]</scope>
    <source>
        <strain evidence="3 4">KYPC3</strain>
    </source>
</reference>
<dbReference type="Gene3D" id="1.10.3730.20">
    <property type="match status" value="1"/>
</dbReference>
<feature type="transmembrane region" description="Helical" evidence="1">
    <location>
        <begin position="147"/>
        <end position="166"/>
    </location>
</feature>
<feature type="transmembrane region" description="Helical" evidence="1">
    <location>
        <begin position="89"/>
        <end position="109"/>
    </location>
</feature>
<keyword evidence="1" id="KW-0812">Transmembrane</keyword>
<feature type="domain" description="EamA" evidence="2">
    <location>
        <begin position="4"/>
        <end position="131"/>
    </location>
</feature>
<sequence length="295" mass="31757">MNRYLLLALFSAVCMASSGIIARYSQLSAAELTFCRLAVGALCLGLFLLASRQGQQLQRRPDRIVVINGILLASFMLGFLQAIQSISLANAIMLVYLAPPLTAVVAHFIYGEKLTLLSLLFIALSVLGFAMLQQFKLDLALTPAQLPGFGFALLSLFTYAGFLLLNRKPQPDQSPYQRSFYQLLMGACCVLPFLTDSSLPPLKELPWILLAGIFPGFLAIVGAVVALQHLPVRVFGTLAYIEPVTVILAGWWLFQEVLVPVQLAGVLLIVACGVAQAALARPSPSTANATSCQTG</sequence>
<dbReference type="InterPro" id="IPR037185">
    <property type="entry name" value="EmrE-like"/>
</dbReference>
<dbReference type="GO" id="GO:0016020">
    <property type="term" value="C:membrane"/>
    <property type="evidence" value="ECO:0007669"/>
    <property type="project" value="InterPro"/>
</dbReference>
<evidence type="ECO:0000256" key="1">
    <source>
        <dbReference type="SAM" id="Phobius"/>
    </source>
</evidence>
<dbReference type="RefSeq" id="WP_127699783.1">
    <property type="nucleotide sequence ID" value="NZ_SACS01000014.1"/>
</dbReference>
<accession>A0A437QM69</accession>
<dbReference type="Proteomes" id="UP000283077">
    <property type="component" value="Unassembled WGS sequence"/>
</dbReference>
<keyword evidence="4" id="KW-1185">Reference proteome</keyword>
<feature type="transmembrane region" description="Helical" evidence="1">
    <location>
        <begin position="63"/>
        <end position="83"/>
    </location>
</feature>
<organism evidence="3 4">
    <name type="scientific">Rheinheimera riviphila</name>
    <dbReference type="NCBI Taxonomy" id="1834037"/>
    <lineage>
        <taxon>Bacteria</taxon>
        <taxon>Pseudomonadati</taxon>
        <taxon>Pseudomonadota</taxon>
        <taxon>Gammaproteobacteria</taxon>
        <taxon>Chromatiales</taxon>
        <taxon>Chromatiaceae</taxon>
        <taxon>Rheinheimera</taxon>
    </lineage>
</organism>
<keyword evidence="1" id="KW-0472">Membrane</keyword>
<feature type="transmembrane region" description="Helical" evidence="1">
    <location>
        <begin position="29"/>
        <end position="51"/>
    </location>
</feature>
<feature type="transmembrane region" description="Helical" evidence="1">
    <location>
        <begin position="207"/>
        <end position="227"/>
    </location>
</feature>
<gene>
    <name evidence="3" type="ORF">EOE67_13500</name>
</gene>
<dbReference type="SUPFAM" id="SSF103481">
    <property type="entry name" value="Multidrug resistance efflux transporter EmrE"/>
    <property type="match status" value="2"/>
</dbReference>
<dbReference type="PANTHER" id="PTHR22911">
    <property type="entry name" value="ACYL-MALONYL CONDENSING ENZYME-RELATED"/>
    <property type="match status" value="1"/>
</dbReference>
<proteinExistence type="predicted"/>
<protein>
    <submittedName>
        <fullName evidence="3">DMT family transporter</fullName>
    </submittedName>
</protein>
<name>A0A437QM69_9GAMM</name>
<feature type="transmembrane region" description="Helical" evidence="1">
    <location>
        <begin position="116"/>
        <end position="135"/>
    </location>
</feature>
<comment type="caution">
    <text evidence="3">The sequence shown here is derived from an EMBL/GenBank/DDBJ whole genome shotgun (WGS) entry which is preliminary data.</text>
</comment>
<feature type="transmembrane region" description="Helical" evidence="1">
    <location>
        <begin position="234"/>
        <end position="254"/>
    </location>
</feature>
<dbReference type="OrthoDB" id="5810973at2"/>
<feature type="transmembrane region" description="Helical" evidence="1">
    <location>
        <begin position="178"/>
        <end position="195"/>
    </location>
</feature>
<feature type="transmembrane region" description="Helical" evidence="1">
    <location>
        <begin position="260"/>
        <end position="279"/>
    </location>
</feature>